<dbReference type="AlphaFoldDB" id="A0A444S545"/>
<dbReference type="GO" id="GO:0016831">
    <property type="term" value="F:carboxy-lyase activity"/>
    <property type="evidence" value="ECO:0007669"/>
    <property type="project" value="UniProtKB-KW"/>
</dbReference>
<evidence type="ECO:0000256" key="5">
    <source>
        <dbReference type="ARBA" id="ARBA00023239"/>
    </source>
</evidence>
<evidence type="ECO:0000256" key="6">
    <source>
        <dbReference type="PIRSR" id="PIRSR602129-50"/>
    </source>
</evidence>
<dbReference type="Pfam" id="PF00282">
    <property type="entry name" value="Pyridoxal_deC"/>
    <property type="match status" value="1"/>
</dbReference>
<dbReference type="Gene3D" id="3.40.640.10">
    <property type="entry name" value="Type I PLP-dependent aspartate aminotransferase-like (Major domain)"/>
    <property type="match status" value="1"/>
</dbReference>
<dbReference type="InterPro" id="IPR015421">
    <property type="entry name" value="PyrdxlP-dep_Trfase_major"/>
</dbReference>
<dbReference type="InterPro" id="IPR002129">
    <property type="entry name" value="PyrdxlP-dep_de-COase"/>
</dbReference>
<dbReference type="PANTHER" id="PTHR46101:SF2">
    <property type="entry name" value="SERINE DECARBOXYLASE"/>
    <property type="match status" value="1"/>
</dbReference>
<dbReference type="Proteomes" id="UP000288725">
    <property type="component" value="Chromosome 6"/>
</dbReference>
<reference evidence="8 9" key="1">
    <citation type="submission" date="2018-12" db="EMBL/GenBank/DDBJ databases">
        <title>Genome of Verticillium dahliae isolate Getta Getta.</title>
        <authorList>
            <person name="Gardiner D.M."/>
        </authorList>
    </citation>
    <scope>NUCLEOTIDE SEQUENCE [LARGE SCALE GENOMIC DNA]</scope>
    <source>
        <strain evidence="8 9">Getta Getta</strain>
    </source>
</reference>
<evidence type="ECO:0000313" key="9">
    <source>
        <dbReference type="Proteomes" id="UP000288725"/>
    </source>
</evidence>
<evidence type="ECO:0000313" key="8">
    <source>
        <dbReference type="EMBL" id="RXG48511.1"/>
    </source>
</evidence>
<dbReference type="PANTHER" id="PTHR46101">
    <property type="match status" value="1"/>
</dbReference>
<evidence type="ECO:0000256" key="1">
    <source>
        <dbReference type="ARBA" id="ARBA00001933"/>
    </source>
</evidence>
<comment type="caution">
    <text evidence="8">The sequence shown here is derived from an EMBL/GenBank/DDBJ whole genome shotgun (WGS) entry which is preliminary data.</text>
</comment>
<evidence type="ECO:0000256" key="4">
    <source>
        <dbReference type="ARBA" id="ARBA00022898"/>
    </source>
</evidence>
<dbReference type="GO" id="GO:0030170">
    <property type="term" value="F:pyridoxal phosphate binding"/>
    <property type="evidence" value="ECO:0007669"/>
    <property type="project" value="InterPro"/>
</dbReference>
<keyword evidence="3" id="KW-0210">Decarboxylase</keyword>
<keyword evidence="4 6" id="KW-0663">Pyridoxal phosphate</keyword>
<proteinExistence type="inferred from homology"/>
<sequence>MTFSCGIDFSKPADKGELEDVFAETIGQWDKTVRKAVGYPRNWIRHPKIQELMKTAGDYGVHNVGNWAEGGRFAPEAFCYEFEVMLFFMELFHCAGGEDRYWGYIDASGSSGNIWAATVGKAVLRKAGGRDPVMLFSKAAHYSFDTAVLQNGLRAQTIDEKDDGSIDMAALREAFEKHDDRPIWMGILCGGTVKEGRDNIRQILELARDSGRPRSDFFFHVDGAFSAVPLALMSDADDADIVPSFGLDVDGFGIDTLNVSTHKFIGTLDTGGMILMRREHSEAVAVDVEYIQSVHKTQIGSRNARAILECWMLIKYVGRDTFTEWAFACAQRARKLKKEMATAGAEDILLNHNAMTVYCKEFSPQVSKEFYLAPQKGYVHAIITPHTLHPSELGTNREGGPFEGFDTANRFVEAVGEAMDHGARRESVYTKR</sequence>
<organism evidence="8 9">
    <name type="scientific">Verticillium dahliae</name>
    <name type="common">Verticillium wilt</name>
    <dbReference type="NCBI Taxonomy" id="27337"/>
    <lineage>
        <taxon>Eukaryota</taxon>
        <taxon>Fungi</taxon>
        <taxon>Dikarya</taxon>
        <taxon>Ascomycota</taxon>
        <taxon>Pezizomycotina</taxon>
        <taxon>Sordariomycetes</taxon>
        <taxon>Hypocreomycetidae</taxon>
        <taxon>Glomerellales</taxon>
        <taxon>Plectosphaerellaceae</taxon>
        <taxon>Verticillium</taxon>
    </lineage>
</organism>
<accession>A0A444S545</accession>
<dbReference type="InterPro" id="IPR015424">
    <property type="entry name" value="PyrdxlP-dep_Trfase"/>
</dbReference>
<comment type="similarity">
    <text evidence="2 7">Belongs to the group II decarboxylase family.</text>
</comment>
<dbReference type="InterPro" id="IPR051151">
    <property type="entry name" value="Group_II_Decarboxylase"/>
</dbReference>
<evidence type="ECO:0008006" key="10">
    <source>
        <dbReference type="Google" id="ProtNLM"/>
    </source>
</evidence>
<name>A0A444S545_VERDA</name>
<dbReference type="SUPFAM" id="SSF53383">
    <property type="entry name" value="PLP-dependent transferases"/>
    <property type="match status" value="1"/>
</dbReference>
<keyword evidence="5 7" id="KW-0456">Lyase</keyword>
<evidence type="ECO:0000256" key="3">
    <source>
        <dbReference type="ARBA" id="ARBA00022793"/>
    </source>
</evidence>
<evidence type="ECO:0000256" key="2">
    <source>
        <dbReference type="ARBA" id="ARBA00009533"/>
    </source>
</evidence>
<gene>
    <name evidence="8" type="ORF">VDGE_10134</name>
</gene>
<protein>
    <recommendedName>
        <fullName evidence="10">Histidine decarboxylase</fullName>
    </recommendedName>
</protein>
<feature type="modified residue" description="N6-(pyridoxal phosphate)lysine" evidence="6">
    <location>
        <position position="263"/>
    </location>
</feature>
<evidence type="ECO:0000256" key="7">
    <source>
        <dbReference type="RuleBase" id="RU000382"/>
    </source>
</evidence>
<dbReference type="GO" id="GO:0019752">
    <property type="term" value="P:carboxylic acid metabolic process"/>
    <property type="evidence" value="ECO:0007669"/>
    <property type="project" value="InterPro"/>
</dbReference>
<dbReference type="EMBL" id="RSDZ01000022">
    <property type="protein sequence ID" value="RXG48511.1"/>
    <property type="molecule type" value="Genomic_DNA"/>
</dbReference>
<comment type="cofactor">
    <cofactor evidence="1 6 7">
        <name>pyridoxal 5'-phosphate</name>
        <dbReference type="ChEBI" id="CHEBI:597326"/>
    </cofactor>
</comment>